<gene>
    <name evidence="1" type="ORF">DWY11_06700</name>
</gene>
<dbReference type="RefSeq" id="WP_117586641.1">
    <property type="nucleotide sequence ID" value="NZ_QRVA01000012.1"/>
</dbReference>
<protein>
    <submittedName>
        <fullName evidence="1">Uncharacterized protein</fullName>
    </submittedName>
</protein>
<evidence type="ECO:0000313" key="1">
    <source>
        <dbReference type="EMBL" id="RGS16511.1"/>
    </source>
</evidence>
<evidence type="ECO:0000313" key="2">
    <source>
        <dbReference type="Proteomes" id="UP000283872"/>
    </source>
</evidence>
<sequence length="89" mass="10678">MNKESKSKFNLWLAEHPELFRPSDEARMFDLVNSLHETEGSVCIDEIFSGFTKSHPTYNKEEAMRLSDKWEEQILLIMRFLDWKKQIKK</sequence>
<dbReference type="Proteomes" id="UP000283872">
    <property type="component" value="Unassembled WGS sequence"/>
</dbReference>
<organism evidence="1 2">
    <name type="scientific">Segatella copri</name>
    <dbReference type="NCBI Taxonomy" id="165179"/>
    <lineage>
        <taxon>Bacteria</taxon>
        <taxon>Pseudomonadati</taxon>
        <taxon>Bacteroidota</taxon>
        <taxon>Bacteroidia</taxon>
        <taxon>Bacteroidales</taxon>
        <taxon>Prevotellaceae</taxon>
        <taxon>Segatella</taxon>
    </lineage>
</organism>
<proteinExistence type="predicted"/>
<dbReference type="AlphaFoldDB" id="A0A3E5E675"/>
<dbReference type="EMBL" id="QRVA01000012">
    <property type="protein sequence ID" value="RGS16511.1"/>
    <property type="molecule type" value="Genomic_DNA"/>
</dbReference>
<reference evidence="1 2" key="1">
    <citation type="submission" date="2018-08" db="EMBL/GenBank/DDBJ databases">
        <title>A genome reference for cultivated species of the human gut microbiota.</title>
        <authorList>
            <person name="Zou Y."/>
            <person name="Xue W."/>
            <person name="Luo G."/>
        </authorList>
    </citation>
    <scope>NUCLEOTIDE SEQUENCE [LARGE SCALE GENOMIC DNA]</scope>
    <source>
        <strain evidence="1 2">AF24-12</strain>
    </source>
</reference>
<accession>A0A3E5E675</accession>
<comment type="caution">
    <text evidence="1">The sequence shown here is derived from an EMBL/GenBank/DDBJ whole genome shotgun (WGS) entry which is preliminary data.</text>
</comment>
<name>A0A3E5E675_9BACT</name>